<dbReference type="EMBL" id="BGPR01000025">
    <property type="protein sequence ID" value="GBL81253.1"/>
    <property type="molecule type" value="Genomic_DNA"/>
</dbReference>
<accession>A0A4Y2AN65</accession>
<organism evidence="1 2">
    <name type="scientific">Araneus ventricosus</name>
    <name type="common">Orbweaver spider</name>
    <name type="synonym">Epeira ventricosa</name>
    <dbReference type="NCBI Taxonomy" id="182803"/>
    <lineage>
        <taxon>Eukaryota</taxon>
        <taxon>Metazoa</taxon>
        <taxon>Ecdysozoa</taxon>
        <taxon>Arthropoda</taxon>
        <taxon>Chelicerata</taxon>
        <taxon>Arachnida</taxon>
        <taxon>Araneae</taxon>
        <taxon>Araneomorphae</taxon>
        <taxon>Entelegynae</taxon>
        <taxon>Araneoidea</taxon>
        <taxon>Araneidae</taxon>
        <taxon>Araneus</taxon>
    </lineage>
</organism>
<keyword evidence="2" id="KW-1185">Reference proteome</keyword>
<evidence type="ECO:0000313" key="1">
    <source>
        <dbReference type="EMBL" id="GBL81253.1"/>
    </source>
</evidence>
<comment type="caution">
    <text evidence="1">The sequence shown here is derived from an EMBL/GenBank/DDBJ whole genome shotgun (WGS) entry which is preliminary data.</text>
</comment>
<evidence type="ECO:0000313" key="2">
    <source>
        <dbReference type="Proteomes" id="UP000499080"/>
    </source>
</evidence>
<reference evidence="1 2" key="1">
    <citation type="journal article" date="2019" name="Sci. Rep.">
        <title>Orb-weaving spider Araneus ventricosus genome elucidates the spidroin gene catalogue.</title>
        <authorList>
            <person name="Kono N."/>
            <person name="Nakamura H."/>
            <person name="Ohtoshi R."/>
            <person name="Moran D.A.P."/>
            <person name="Shinohara A."/>
            <person name="Yoshida Y."/>
            <person name="Fujiwara M."/>
            <person name="Mori M."/>
            <person name="Tomita M."/>
            <person name="Arakawa K."/>
        </authorList>
    </citation>
    <scope>NUCLEOTIDE SEQUENCE [LARGE SCALE GENOMIC DNA]</scope>
</reference>
<sequence>MVLSDWGPWHLFVRRFAIAAQRLETLLTRTVPVEVVVNEIVSLANTMRLEVDNNDIDDPVEEKSQELTIEEFMELLCVSQQEVVEESLSKEEETAIFWLNKRSVEIRANYCIVQ</sequence>
<proteinExistence type="predicted"/>
<name>A0A4Y2AN65_ARAVE</name>
<dbReference type="Proteomes" id="UP000499080">
    <property type="component" value="Unassembled WGS sequence"/>
</dbReference>
<dbReference type="AlphaFoldDB" id="A0A4Y2AN65"/>
<protein>
    <submittedName>
        <fullName evidence="1">Uncharacterized protein</fullName>
    </submittedName>
</protein>
<gene>
    <name evidence="1" type="ORF">AVEN_143581_1</name>
</gene>